<evidence type="ECO:0000256" key="4">
    <source>
        <dbReference type="ARBA" id="ARBA00021735"/>
    </source>
</evidence>
<dbReference type="RefSeq" id="WP_380584289.1">
    <property type="nucleotide sequence ID" value="NZ_JBHSQJ010000070.1"/>
</dbReference>
<proteinExistence type="inferred from homology"/>
<evidence type="ECO:0000256" key="3">
    <source>
        <dbReference type="ARBA" id="ARBA00013252"/>
    </source>
</evidence>
<dbReference type="Gene3D" id="3.30.1360.20">
    <property type="entry name" value="Transcriptional coactivator/pterin dehydratase"/>
    <property type="match status" value="1"/>
</dbReference>
<dbReference type="InterPro" id="IPR001533">
    <property type="entry name" value="Pterin_deHydtase"/>
</dbReference>
<sequence>MMREPLADAAVTQGLASAPGWSREGDSLVAAYKPGRDRVLAFYTALAALEDELNHHATVTILYGSVALRVNTHDAGDRITATDLRFAERVAALAKDLDVPNT</sequence>
<protein>
    <recommendedName>
        <fullName evidence="4">Putative pterin-4-alpha-carbinolamine dehydratase</fullName>
        <ecNumber evidence="3">4.2.1.96</ecNumber>
    </recommendedName>
</protein>
<evidence type="ECO:0000256" key="1">
    <source>
        <dbReference type="ARBA" id="ARBA00001554"/>
    </source>
</evidence>
<evidence type="ECO:0000256" key="2">
    <source>
        <dbReference type="ARBA" id="ARBA00006472"/>
    </source>
</evidence>
<name>A0ABW1G5T3_9ACTN</name>
<evidence type="ECO:0000313" key="6">
    <source>
        <dbReference type="EMBL" id="MFC5908942.1"/>
    </source>
</evidence>
<accession>A0ABW1G5T3</accession>
<dbReference type="EC" id="4.2.1.96" evidence="3"/>
<comment type="caution">
    <text evidence="6">The sequence shown here is derived from an EMBL/GenBank/DDBJ whole genome shotgun (WGS) entry which is preliminary data.</text>
</comment>
<keyword evidence="5" id="KW-0456">Lyase</keyword>
<dbReference type="Proteomes" id="UP001596174">
    <property type="component" value="Unassembled WGS sequence"/>
</dbReference>
<keyword evidence="7" id="KW-1185">Reference proteome</keyword>
<dbReference type="Pfam" id="PF01329">
    <property type="entry name" value="Pterin_4a"/>
    <property type="match status" value="1"/>
</dbReference>
<dbReference type="EMBL" id="JBHSQJ010000070">
    <property type="protein sequence ID" value="MFC5908942.1"/>
    <property type="molecule type" value="Genomic_DNA"/>
</dbReference>
<evidence type="ECO:0000313" key="7">
    <source>
        <dbReference type="Proteomes" id="UP001596174"/>
    </source>
</evidence>
<evidence type="ECO:0000256" key="5">
    <source>
        <dbReference type="ARBA" id="ARBA00023239"/>
    </source>
</evidence>
<dbReference type="SUPFAM" id="SSF55248">
    <property type="entry name" value="PCD-like"/>
    <property type="match status" value="1"/>
</dbReference>
<comment type="similarity">
    <text evidence="2">Belongs to the pterin-4-alpha-carbinolamine dehydratase family.</text>
</comment>
<organism evidence="6 7">
    <name type="scientific">Streptacidiphilus monticola</name>
    <dbReference type="NCBI Taxonomy" id="2161674"/>
    <lineage>
        <taxon>Bacteria</taxon>
        <taxon>Bacillati</taxon>
        <taxon>Actinomycetota</taxon>
        <taxon>Actinomycetes</taxon>
        <taxon>Kitasatosporales</taxon>
        <taxon>Streptomycetaceae</taxon>
        <taxon>Streptacidiphilus</taxon>
    </lineage>
</organism>
<gene>
    <name evidence="6" type="ORF">ACFP3V_17165</name>
</gene>
<comment type="catalytic activity">
    <reaction evidence="1">
        <text>(4aS,6R)-4a-hydroxy-L-erythro-5,6,7,8-tetrahydrobiopterin = (6R)-L-erythro-6,7-dihydrobiopterin + H2O</text>
        <dbReference type="Rhea" id="RHEA:11920"/>
        <dbReference type="ChEBI" id="CHEBI:15377"/>
        <dbReference type="ChEBI" id="CHEBI:15642"/>
        <dbReference type="ChEBI" id="CHEBI:43120"/>
        <dbReference type="EC" id="4.2.1.96"/>
    </reaction>
</comment>
<dbReference type="InterPro" id="IPR036428">
    <property type="entry name" value="PCD_sf"/>
</dbReference>
<reference evidence="7" key="1">
    <citation type="journal article" date="2019" name="Int. J. Syst. Evol. Microbiol.">
        <title>The Global Catalogue of Microorganisms (GCM) 10K type strain sequencing project: providing services to taxonomists for standard genome sequencing and annotation.</title>
        <authorList>
            <consortium name="The Broad Institute Genomics Platform"/>
            <consortium name="The Broad Institute Genome Sequencing Center for Infectious Disease"/>
            <person name="Wu L."/>
            <person name="Ma J."/>
        </authorList>
    </citation>
    <scope>NUCLEOTIDE SEQUENCE [LARGE SCALE GENOMIC DNA]</scope>
    <source>
        <strain evidence="7">JCM 4816</strain>
    </source>
</reference>